<sequence length="95" mass="11147">MNNYLPKRWVSNQKTIRRETKIMKITGWIVVILIALMAVLYMHDMLKERETLCFIAIAFIVITRFCCSYGRRKKSIKTISALEERAYTKNQSGLS</sequence>
<comment type="caution">
    <text evidence="2">The sequence shown here is derived from an EMBL/GenBank/DDBJ whole genome shotgun (WGS) entry which is preliminary data.</text>
</comment>
<evidence type="ECO:0000313" key="3">
    <source>
        <dbReference type="Proteomes" id="UP000076796"/>
    </source>
</evidence>
<dbReference type="AlphaFoldDB" id="A0A163GMK9"/>
<dbReference type="Proteomes" id="UP000076796">
    <property type="component" value="Unassembled WGS sequence"/>
</dbReference>
<evidence type="ECO:0000313" key="2">
    <source>
        <dbReference type="EMBL" id="KZS45047.1"/>
    </source>
</evidence>
<proteinExistence type="predicted"/>
<keyword evidence="1" id="KW-1133">Transmembrane helix</keyword>
<keyword evidence="3" id="KW-1185">Reference proteome</keyword>
<name>A0A163GMK9_9BACL</name>
<feature type="transmembrane region" description="Helical" evidence="1">
    <location>
        <begin position="21"/>
        <end position="43"/>
    </location>
</feature>
<accession>A0A163GMK9</accession>
<evidence type="ECO:0000256" key="1">
    <source>
        <dbReference type="SAM" id="Phobius"/>
    </source>
</evidence>
<gene>
    <name evidence="2" type="ORF">AWU65_03435</name>
</gene>
<keyword evidence="1" id="KW-0812">Transmembrane</keyword>
<protein>
    <submittedName>
        <fullName evidence="2">Uncharacterized protein</fullName>
    </submittedName>
</protein>
<keyword evidence="1" id="KW-0472">Membrane</keyword>
<organism evidence="2 3">
    <name type="scientific">Paenibacillus glucanolyticus</name>
    <dbReference type="NCBI Taxonomy" id="59843"/>
    <lineage>
        <taxon>Bacteria</taxon>
        <taxon>Bacillati</taxon>
        <taxon>Bacillota</taxon>
        <taxon>Bacilli</taxon>
        <taxon>Bacillales</taxon>
        <taxon>Paenibacillaceae</taxon>
        <taxon>Paenibacillus</taxon>
    </lineage>
</organism>
<dbReference type="EMBL" id="LWMH01000001">
    <property type="protein sequence ID" value="KZS45047.1"/>
    <property type="molecule type" value="Genomic_DNA"/>
</dbReference>
<reference evidence="2" key="1">
    <citation type="journal article" date="2016" name="Genome Announc.">
        <title>Draft genomes of two strains of Paenibacillus glucanolyticus with capability to degrade lignocellulose.</title>
        <authorList>
            <person name="Mathews S.L."/>
            <person name="Pawlak J."/>
            <person name="Grunden A.M."/>
        </authorList>
    </citation>
    <scope>NUCLEOTIDE SEQUENCE [LARGE SCALE GENOMIC DNA]</scope>
    <source>
        <strain evidence="2">SLM1</strain>
    </source>
</reference>
<feature type="transmembrane region" description="Helical" evidence="1">
    <location>
        <begin position="49"/>
        <end position="67"/>
    </location>
</feature>